<dbReference type="Gene3D" id="3.40.50.300">
    <property type="entry name" value="P-loop containing nucleotide triphosphate hydrolases"/>
    <property type="match status" value="1"/>
</dbReference>
<dbReference type="Pfam" id="PF00931">
    <property type="entry name" value="NB-ARC"/>
    <property type="match status" value="1"/>
</dbReference>
<dbReference type="InterPro" id="IPR041118">
    <property type="entry name" value="Rx_N"/>
</dbReference>
<dbReference type="InterPro" id="IPR055414">
    <property type="entry name" value="LRR_R13L4/SHOC2-like"/>
</dbReference>
<evidence type="ECO:0000256" key="7">
    <source>
        <dbReference type="ARBA" id="ARBA00023054"/>
    </source>
</evidence>
<reference evidence="13 14" key="1">
    <citation type="journal article" date="2019" name="Sci. Rep.">
        <title>A high-quality genome of Eragrostis curvula grass provides insights into Poaceae evolution and supports new strategies to enhance forage quality.</title>
        <authorList>
            <person name="Carballo J."/>
            <person name="Santos B.A.C.M."/>
            <person name="Zappacosta D."/>
            <person name="Garbus I."/>
            <person name="Selva J.P."/>
            <person name="Gallo C.A."/>
            <person name="Diaz A."/>
            <person name="Albertini E."/>
            <person name="Caccamo M."/>
            <person name="Echenique V."/>
        </authorList>
    </citation>
    <scope>NUCLEOTIDE SEQUENCE [LARGE SCALE GENOMIC DNA]</scope>
    <source>
        <strain evidence="14">cv. Victoria</strain>
        <tissue evidence="13">Leaf</tissue>
    </source>
</reference>
<dbReference type="InterPro" id="IPR058922">
    <property type="entry name" value="WHD_DRP"/>
</dbReference>
<dbReference type="PRINTS" id="PR00364">
    <property type="entry name" value="DISEASERSIST"/>
</dbReference>
<evidence type="ECO:0000256" key="8">
    <source>
        <dbReference type="SAM" id="MobiDB-lite"/>
    </source>
</evidence>
<evidence type="ECO:0000259" key="10">
    <source>
        <dbReference type="Pfam" id="PF18052"/>
    </source>
</evidence>
<dbReference type="InterPro" id="IPR036388">
    <property type="entry name" value="WH-like_DNA-bd_sf"/>
</dbReference>
<feature type="domain" description="Disease resistance N-terminal" evidence="10">
    <location>
        <begin position="49"/>
        <end position="128"/>
    </location>
</feature>
<evidence type="ECO:0000256" key="4">
    <source>
        <dbReference type="ARBA" id="ARBA00022741"/>
    </source>
</evidence>
<comment type="similarity">
    <text evidence="1">Belongs to the disease resistance NB-LRR family.</text>
</comment>
<evidence type="ECO:0008006" key="15">
    <source>
        <dbReference type="Google" id="ProtNLM"/>
    </source>
</evidence>
<evidence type="ECO:0000313" key="13">
    <source>
        <dbReference type="EMBL" id="TVU07517.1"/>
    </source>
</evidence>
<dbReference type="GO" id="GO:0043531">
    <property type="term" value="F:ADP binding"/>
    <property type="evidence" value="ECO:0007669"/>
    <property type="project" value="InterPro"/>
</dbReference>
<dbReference type="Pfam" id="PF23598">
    <property type="entry name" value="LRR_14"/>
    <property type="match status" value="1"/>
</dbReference>
<feature type="non-terminal residue" evidence="13">
    <location>
        <position position="1"/>
    </location>
</feature>
<evidence type="ECO:0000256" key="1">
    <source>
        <dbReference type="ARBA" id="ARBA00008894"/>
    </source>
</evidence>
<keyword evidence="14" id="KW-1185">Reference proteome</keyword>
<evidence type="ECO:0000259" key="9">
    <source>
        <dbReference type="Pfam" id="PF00931"/>
    </source>
</evidence>
<evidence type="ECO:0000256" key="2">
    <source>
        <dbReference type="ARBA" id="ARBA00022614"/>
    </source>
</evidence>
<dbReference type="FunFam" id="1.10.10.10:FF:000322">
    <property type="entry name" value="Probable disease resistance protein At1g63360"/>
    <property type="match status" value="1"/>
</dbReference>
<name>A0A5J9T8D8_9POAL</name>
<dbReference type="GO" id="GO:0002758">
    <property type="term" value="P:innate immune response-activating signaling pathway"/>
    <property type="evidence" value="ECO:0007669"/>
    <property type="project" value="UniProtKB-ARBA"/>
</dbReference>
<dbReference type="InterPro" id="IPR002182">
    <property type="entry name" value="NB-ARC"/>
</dbReference>
<sequence>REGEIRKLLALLHSSREKGDRERRKVVAVEGWFPPGKQGASMAMVLDSFVRRCTASLEDFAGQEACAALGIGDDVRGLLATLSRIEAVVSHEERRRLLSAKVDAWVAQVKDAMYEIDDVLDVCMIEGGKILAEDHPPTPKVRCAFVFSCFKHAGPRKFHHEIGFRLRDIDLRLREVEEEMPSLPAGSLHTDSRRDWFTDNICKHCHDAVKAQAVGTQVQKALGGLVPRLLREGKKKVDIFAIVGTVGIGKTTLARVIYNDDRMTENFPICVWVTMSKDLSEEVATGLKATVHCVEKMDTESGWDLLCKQVLPERNTQELAALKDIGIRIVDRCEGHPLAIKVIGGVLRSRGRSKAEWERILGSDSWSMRLALPEVPRALYVSYVDLPSELKECFLHCALYPEECPIQRFDLVRHWIAEGVVNARDNKLLEESAEEYYLELISRNLLQPDPDNVEQCWITHDLLRTLARFLIAEESILIDGQQRLNASSSKPRHLTLCNMENSLEDPISLKQQMSIRSLMLFKSPNVKAIDLLLESSACLRVLDLSNTAIEALPKSIGNLVHLRYLNLDGTKVRDIPSSIGYLINLQTLSLQGCQRLHKLPWSIRALLELRCLCLEGTSLSYVPKGVGELKHLNYLSGLIIGHDNNGTEGCDLDDLKALSELRHLHIDSLDRATSGAAAFANKPFLKDLCLSEQPPLIEEQQQEEQENQASKEEIEKEEKEIKSGGCSGEELAKVSEKIWNELTPPQSIEKLIIRNYKGGKFPNWMKGPKLDTSFPSLVFLDLDNCISLNRLPSVGLLSQLQTLQISNANSVTTIGSEFIGTTVLSPATSFPKLEVLKLRNMNNLEEWSLAVEENHILLPCLKSLHIQSCPKLKSLPDGLKHVALCDLRVEGAYSLTEIMDLPKLSDELHLKDNKALLRISNLPLLRSLVIDDCSKLKHVAGLDTLQHLKLLFPPSTETFYFEELIIFWSIAFPQWLELLIHKCKGLRRFELQCSLPLLKSCLDGGKNWHIVQKIPEVRIMSCDGKRYIRYNKSRRVYETNAHYWLDLMQPHVSVVPDNHYLSLCLYSELCILIMIDPGVFVCVVGFLLG</sequence>
<evidence type="ECO:0000313" key="14">
    <source>
        <dbReference type="Proteomes" id="UP000324897"/>
    </source>
</evidence>
<dbReference type="AlphaFoldDB" id="A0A5J9T8D8"/>
<evidence type="ECO:0000259" key="11">
    <source>
        <dbReference type="Pfam" id="PF23559"/>
    </source>
</evidence>
<dbReference type="EMBL" id="RWGY01000039">
    <property type="protein sequence ID" value="TVU07517.1"/>
    <property type="molecule type" value="Genomic_DNA"/>
</dbReference>
<dbReference type="PANTHER" id="PTHR36766:SF70">
    <property type="entry name" value="DISEASE RESISTANCE PROTEIN RGA4"/>
    <property type="match status" value="1"/>
</dbReference>
<dbReference type="Gene3D" id="3.80.10.10">
    <property type="entry name" value="Ribonuclease Inhibitor"/>
    <property type="match status" value="2"/>
</dbReference>
<feature type="domain" description="Disease resistance R13L4/SHOC-2-like LRR" evidence="12">
    <location>
        <begin position="515"/>
        <end position="867"/>
    </location>
</feature>
<comment type="caution">
    <text evidence="13">The sequence shown here is derived from an EMBL/GenBank/DDBJ whole genome shotgun (WGS) entry which is preliminary data.</text>
</comment>
<dbReference type="OrthoDB" id="775271at2759"/>
<keyword evidence="7" id="KW-0175">Coiled coil</keyword>
<dbReference type="Pfam" id="PF23559">
    <property type="entry name" value="WHD_DRP"/>
    <property type="match status" value="1"/>
</dbReference>
<feature type="compositionally biased region" description="Basic and acidic residues" evidence="8">
    <location>
        <begin position="709"/>
        <end position="722"/>
    </location>
</feature>
<dbReference type="InterPro" id="IPR027417">
    <property type="entry name" value="P-loop_NTPase"/>
</dbReference>
<dbReference type="SUPFAM" id="SSF52540">
    <property type="entry name" value="P-loop containing nucleoside triphosphate hydrolases"/>
    <property type="match status" value="1"/>
</dbReference>
<evidence type="ECO:0000259" key="12">
    <source>
        <dbReference type="Pfam" id="PF23598"/>
    </source>
</evidence>
<dbReference type="InterPro" id="IPR032675">
    <property type="entry name" value="LRR_dom_sf"/>
</dbReference>
<dbReference type="PANTHER" id="PTHR36766">
    <property type="entry name" value="PLANT BROAD-SPECTRUM MILDEW RESISTANCE PROTEIN RPW8"/>
    <property type="match status" value="1"/>
</dbReference>
<keyword evidence="6" id="KW-0067">ATP-binding</keyword>
<dbReference type="SUPFAM" id="SSF52058">
    <property type="entry name" value="L domain-like"/>
    <property type="match status" value="1"/>
</dbReference>
<feature type="domain" description="NB-ARC" evidence="9">
    <location>
        <begin position="225"/>
        <end position="281"/>
    </location>
</feature>
<accession>A0A5J9T8D8</accession>
<dbReference type="Gene3D" id="1.20.5.4130">
    <property type="match status" value="1"/>
</dbReference>
<keyword evidence="3" id="KW-0677">Repeat</keyword>
<feature type="region of interest" description="Disordered" evidence="8">
    <location>
        <begin position="698"/>
        <end position="726"/>
    </location>
</feature>
<keyword evidence="4" id="KW-0547">Nucleotide-binding</keyword>
<dbReference type="GO" id="GO:0005524">
    <property type="term" value="F:ATP binding"/>
    <property type="evidence" value="ECO:0007669"/>
    <property type="project" value="UniProtKB-KW"/>
</dbReference>
<dbReference type="GO" id="GO:0042742">
    <property type="term" value="P:defense response to bacterium"/>
    <property type="evidence" value="ECO:0007669"/>
    <property type="project" value="UniProtKB-ARBA"/>
</dbReference>
<proteinExistence type="inferred from homology"/>
<protein>
    <recommendedName>
        <fullName evidence="15">NB-ARC domain-containing protein</fullName>
    </recommendedName>
</protein>
<dbReference type="Gramene" id="TVU07517">
    <property type="protein sequence ID" value="TVU07517"/>
    <property type="gene ID" value="EJB05_40875"/>
</dbReference>
<keyword evidence="5" id="KW-0611">Plant defense</keyword>
<dbReference type="Proteomes" id="UP000324897">
    <property type="component" value="Chromosome 3"/>
</dbReference>
<feature type="domain" description="Disease resistance protein winged helix" evidence="11">
    <location>
        <begin position="399"/>
        <end position="467"/>
    </location>
</feature>
<keyword evidence="2" id="KW-0433">Leucine-rich repeat</keyword>
<gene>
    <name evidence="13" type="ORF">EJB05_40875</name>
</gene>
<organism evidence="13 14">
    <name type="scientific">Eragrostis curvula</name>
    <name type="common">weeping love grass</name>
    <dbReference type="NCBI Taxonomy" id="38414"/>
    <lineage>
        <taxon>Eukaryota</taxon>
        <taxon>Viridiplantae</taxon>
        <taxon>Streptophyta</taxon>
        <taxon>Embryophyta</taxon>
        <taxon>Tracheophyta</taxon>
        <taxon>Spermatophyta</taxon>
        <taxon>Magnoliopsida</taxon>
        <taxon>Liliopsida</taxon>
        <taxon>Poales</taxon>
        <taxon>Poaceae</taxon>
        <taxon>PACMAD clade</taxon>
        <taxon>Chloridoideae</taxon>
        <taxon>Eragrostideae</taxon>
        <taxon>Eragrostidinae</taxon>
        <taxon>Eragrostis</taxon>
    </lineage>
</organism>
<evidence type="ECO:0000256" key="6">
    <source>
        <dbReference type="ARBA" id="ARBA00022840"/>
    </source>
</evidence>
<dbReference type="Pfam" id="PF18052">
    <property type="entry name" value="Rx_N"/>
    <property type="match status" value="1"/>
</dbReference>
<evidence type="ECO:0000256" key="3">
    <source>
        <dbReference type="ARBA" id="ARBA00022737"/>
    </source>
</evidence>
<evidence type="ECO:0000256" key="5">
    <source>
        <dbReference type="ARBA" id="ARBA00022821"/>
    </source>
</evidence>
<dbReference type="GO" id="GO:0009626">
    <property type="term" value="P:plant-type hypersensitive response"/>
    <property type="evidence" value="ECO:0007669"/>
    <property type="project" value="UniProtKB-ARBA"/>
</dbReference>
<dbReference type="Gene3D" id="1.10.10.10">
    <property type="entry name" value="Winged helix-like DNA-binding domain superfamily/Winged helix DNA-binding domain"/>
    <property type="match status" value="1"/>
</dbReference>